<evidence type="ECO:0000313" key="3">
    <source>
        <dbReference type="WBParaSite" id="Hba_11688"/>
    </source>
</evidence>
<organism evidence="2 3">
    <name type="scientific">Heterorhabditis bacteriophora</name>
    <name type="common">Entomopathogenic nematode worm</name>
    <dbReference type="NCBI Taxonomy" id="37862"/>
    <lineage>
        <taxon>Eukaryota</taxon>
        <taxon>Metazoa</taxon>
        <taxon>Ecdysozoa</taxon>
        <taxon>Nematoda</taxon>
        <taxon>Chromadorea</taxon>
        <taxon>Rhabditida</taxon>
        <taxon>Rhabditina</taxon>
        <taxon>Rhabditomorpha</taxon>
        <taxon>Strongyloidea</taxon>
        <taxon>Heterorhabditidae</taxon>
        <taxon>Heterorhabditis</taxon>
    </lineage>
</organism>
<protein>
    <submittedName>
        <fullName evidence="3">Uncharacterized protein</fullName>
    </submittedName>
</protein>
<accession>A0A1I7X2S3</accession>
<dbReference type="WBParaSite" id="Hba_11688">
    <property type="protein sequence ID" value="Hba_11688"/>
    <property type="gene ID" value="Hba_11688"/>
</dbReference>
<dbReference type="Proteomes" id="UP000095283">
    <property type="component" value="Unplaced"/>
</dbReference>
<keyword evidence="2" id="KW-1185">Reference proteome</keyword>
<proteinExistence type="predicted"/>
<sequence length="50" mass="5662">MLQDKKPNESYGLQGKNHELPGTGKVHSTLPIKVSDFISYFTVFFTVTFI</sequence>
<feature type="region of interest" description="Disordered" evidence="1">
    <location>
        <begin position="1"/>
        <end position="24"/>
    </location>
</feature>
<evidence type="ECO:0000313" key="2">
    <source>
        <dbReference type="Proteomes" id="UP000095283"/>
    </source>
</evidence>
<dbReference type="AlphaFoldDB" id="A0A1I7X2S3"/>
<name>A0A1I7X2S3_HETBA</name>
<evidence type="ECO:0000256" key="1">
    <source>
        <dbReference type="SAM" id="MobiDB-lite"/>
    </source>
</evidence>
<reference evidence="3" key="1">
    <citation type="submission" date="2016-11" db="UniProtKB">
        <authorList>
            <consortium name="WormBaseParasite"/>
        </authorList>
    </citation>
    <scope>IDENTIFICATION</scope>
</reference>